<evidence type="ECO:0000313" key="2">
    <source>
        <dbReference type="EMBL" id="EFC92812.1"/>
    </source>
</evidence>
<proteinExistence type="predicted"/>
<feature type="domain" description="Methyltransferase" evidence="1">
    <location>
        <begin position="25"/>
        <end position="89"/>
    </location>
</feature>
<dbReference type="Gene3D" id="3.40.50.150">
    <property type="entry name" value="Vaccinia Virus protein VP39"/>
    <property type="match status" value="1"/>
</dbReference>
<dbReference type="CDD" id="cd02440">
    <property type="entry name" value="AdoMet_MTases"/>
    <property type="match status" value="1"/>
</dbReference>
<comment type="caution">
    <text evidence="2">The sequence shown here is derived from an EMBL/GenBank/DDBJ whole genome shotgun (WGS) entry which is preliminary data.</text>
</comment>
<evidence type="ECO:0000259" key="1">
    <source>
        <dbReference type="Pfam" id="PF13649"/>
    </source>
</evidence>
<dbReference type="Proteomes" id="UP000004028">
    <property type="component" value="Unassembled WGS sequence"/>
</dbReference>
<dbReference type="HOGENOM" id="CLU_1514640_0_0_2"/>
<evidence type="ECO:0000313" key="3">
    <source>
        <dbReference type="Proteomes" id="UP000004028"/>
    </source>
</evidence>
<dbReference type="SUPFAM" id="SSF53335">
    <property type="entry name" value="S-adenosyl-L-methionine-dependent methyltransferases"/>
    <property type="match status" value="1"/>
</dbReference>
<gene>
    <name evidence="2" type="ORF">METSMIF1_03428</name>
</gene>
<dbReference type="InterPro" id="IPR041698">
    <property type="entry name" value="Methyltransf_25"/>
</dbReference>
<dbReference type="AlphaFoldDB" id="D2ZRE5"/>
<accession>D2ZRE5</accession>
<dbReference type="RefSeq" id="WP_004033937.1">
    <property type="nucleotide sequence ID" value="NZ_GG704759.1"/>
</dbReference>
<name>D2ZRE5_METSM</name>
<dbReference type="EMBL" id="ABYV02000007">
    <property type="protein sequence ID" value="EFC92812.1"/>
    <property type="molecule type" value="Genomic_DNA"/>
</dbReference>
<protein>
    <recommendedName>
        <fullName evidence="1">Methyltransferase domain-containing protein</fullName>
    </recommendedName>
</protein>
<dbReference type="InterPro" id="IPR029063">
    <property type="entry name" value="SAM-dependent_MTases_sf"/>
</dbReference>
<organism evidence="2 3">
    <name type="scientific">Methanobrevibacter smithii DSM 2374</name>
    <dbReference type="NCBI Taxonomy" id="521002"/>
    <lineage>
        <taxon>Archaea</taxon>
        <taxon>Methanobacteriati</taxon>
        <taxon>Methanobacteriota</taxon>
        <taxon>Methanomada group</taxon>
        <taxon>Methanobacteria</taxon>
        <taxon>Methanobacteriales</taxon>
        <taxon>Methanobacteriaceae</taxon>
        <taxon>Methanobrevibacter</taxon>
    </lineage>
</organism>
<dbReference type="Pfam" id="PF13649">
    <property type="entry name" value="Methyltransf_25"/>
    <property type="match status" value="1"/>
</dbReference>
<reference evidence="2 3" key="1">
    <citation type="submission" date="2010-01" db="EMBL/GenBank/DDBJ databases">
        <authorList>
            <person name="Weinstock G."/>
            <person name="Sodergren E."/>
            <person name="Clifton S."/>
            <person name="Fulton L."/>
            <person name="Fulton B."/>
            <person name="Courtney L."/>
            <person name="Fronick C."/>
            <person name="Harrison M."/>
            <person name="Strong C."/>
            <person name="Farmer C."/>
            <person name="Delahaunty K."/>
            <person name="Markovic C."/>
            <person name="Hall O."/>
            <person name="Minx P."/>
            <person name="Tomlinson C."/>
            <person name="Mitreva M."/>
            <person name="Nelson J."/>
            <person name="Hou S."/>
            <person name="Wollam A."/>
            <person name="Pepin K.H."/>
            <person name="Johnson M."/>
            <person name="Bhonagiri V."/>
            <person name="Nash W.E."/>
            <person name="Warren W."/>
            <person name="Chinwalla A."/>
            <person name="Mardis E.R."/>
            <person name="Wilson R.K."/>
        </authorList>
    </citation>
    <scope>NUCLEOTIDE SEQUENCE [LARGE SCALE GENOMIC DNA]</scope>
    <source>
        <strain evidence="2 3">DSM 2374</strain>
    </source>
</reference>
<dbReference type="PATRIC" id="fig|521002.11.peg.1383"/>
<sequence length="179" mass="20398">MINISYDIKEYRKQLFDIANDGNVIVELGCHVGNTTKLILDKFDNVSIIAVDNSPEAIDKMEKLADEYSNLTFISGDVRRHEILLKAFRLAQKCDVLSVDLGGGYHPDTVFKVFYIWSSTFKPFHSIIRNKGLVDFCNSASVSCEDFKSQEGHLESYIDEGIPPQIKEFELWTPSLRKK</sequence>